<evidence type="ECO:0000313" key="7">
    <source>
        <dbReference type="EMBL" id="CDK29895.1"/>
    </source>
</evidence>
<evidence type="ECO:0000256" key="4">
    <source>
        <dbReference type="ARBA" id="ARBA00023002"/>
    </source>
</evidence>
<dbReference type="InterPro" id="IPR028427">
    <property type="entry name" value="Met_Sox_Rdtase_MsrB"/>
</dbReference>
<organism evidence="7 8">
    <name type="scientific">Kuraishia capsulata CBS 1993</name>
    <dbReference type="NCBI Taxonomy" id="1382522"/>
    <lineage>
        <taxon>Eukaryota</taxon>
        <taxon>Fungi</taxon>
        <taxon>Dikarya</taxon>
        <taxon>Ascomycota</taxon>
        <taxon>Saccharomycotina</taxon>
        <taxon>Pichiomycetes</taxon>
        <taxon>Pichiales</taxon>
        <taxon>Pichiaceae</taxon>
        <taxon>Kuraishia</taxon>
    </lineage>
</organism>
<evidence type="ECO:0000256" key="3">
    <source>
        <dbReference type="ARBA" id="ARBA00022833"/>
    </source>
</evidence>
<gene>
    <name evidence="7" type="ORF">KUCA_T00005889001</name>
</gene>
<dbReference type="HOGENOM" id="CLU_031040_8_1_1"/>
<comment type="catalytic activity">
    <reaction evidence="5">
        <text>L-methionyl-[protein] + [thioredoxin]-disulfide + H2O = L-methionyl-(R)-S-oxide-[protein] + [thioredoxin]-dithiol</text>
        <dbReference type="Rhea" id="RHEA:24164"/>
        <dbReference type="Rhea" id="RHEA-COMP:10698"/>
        <dbReference type="Rhea" id="RHEA-COMP:10700"/>
        <dbReference type="Rhea" id="RHEA-COMP:12313"/>
        <dbReference type="Rhea" id="RHEA-COMP:12314"/>
        <dbReference type="ChEBI" id="CHEBI:15377"/>
        <dbReference type="ChEBI" id="CHEBI:16044"/>
        <dbReference type="ChEBI" id="CHEBI:29950"/>
        <dbReference type="ChEBI" id="CHEBI:45764"/>
        <dbReference type="ChEBI" id="CHEBI:50058"/>
        <dbReference type="EC" id="1.8.4.12"/>
    </reaction>
</comment>
<evidence type="ECO:0000259" key="6">
    <source>
        <dbReference type="PROSITE" id="PS51790"/>
    </source>
</evidence>
<dbReference type="AlphaFoldDB" id="W6MY25"/>
<dbReference type="OrthoDB" id="44061at2759"/>
<keyword evidence="2 5" id="KW-0479">Metal-binding</keyword>
<dbReference type="InterPro" id="IPR002579">
    <property type="entry name" value="Met_Sox_Rdtase_MsrB_dom"/>
</dbReference>
<accession>W6MY25</accession>
<keyword evidence="8" id="KW-1185">Reference proteome</keyword>
<dbReference type="Gene3D" id="2.170.150.20">
    <property type="entry name" value="Peptide methionine sulfoxide reductase"/>
    <property type="match status" value="1"/>
</dbReference>
<dbReference type="GO" id="GO:0033743">
    <property type="term" value="F:peptide-methionine (R)-S-oxide reductase activity"/>
    <property type="evidence" value="ECO:0007669"/>
    <property type="project" value="UniProtKB-EC"/>
</dbReference>
<dbReference type="EC" id="1.8.4.12" evidence="5"/>
<name>W6MY25_9ASCO</name>
<dbReference type="Proteomes" id="UP000019384">
    <property type="component" value="Unassembled WGS sequence"/>
</dbReference>
<reference evidence="7" key="2">
    <citation type="submission" date="2014-02" db="EMBL/GenBank/DDBJ databases">
        <title>Complete DNA sequence of /Kuraishia capsulata/ illustrates novel genomic features among budding yeasts (/Saccharomycotina/).</title>
        <authorList>
            <person name="Morales L."/>
            <person name="Noel B."/>
            <person name="Porcel B."/>
            <person name="Marcet-Houben M."/>
            <person name="Hullo M-F."/>
            <person name="Sacerdot C."/>
            <person name="Tekaia F."/>
            <person name="Leh-Louis V."/>
            <person name="Despons L."/>
            <person name="Khanna V."/>
            <person name="Aury J-M."/>
            <person name="Barbe V."/>
            <person name="Couloux A."/>
            <person name="Labadie K."/>
            <person name="Pelletier E."/>
            <person name="Souciet J-L."/>
            <person name="Boekhout T."/>
            <person name="Gabaldon T."/>
            <person name="Wincker P."/>
            <person name="Dujon B."/>
        </authorList>
    </citation>
    <scope>NUCLEOTIDE SEQUENCE</scope>
    <source>
        <strain evidence="7">CBS 1993</strain>
    </source>
</reference>
<dbReference type="GO" id="GO:0030091">
    <property type="term" value="P:protein repair"/>
    <property type="evidence" value="ECO:0007669"/>
    <property type="project" value="InterPro"/>
</dbReference>
<dbReference type="PROSITE" id="PS51790">
    <property type="entry name" value="MSRB"/>
    <property type="match status" value="1"/>
</dbReference>
<proteinExistence type="inferred from homology"/>
<dbReference type="PANTHER" id="PTHR46081">
    <property type="entry name" value="PEPTIDE METHIONINE SULFOXIDE REDUCTASE 2"/>
    <property type="match status" value="1"/>
</dbReference>
<dbReference type="GO" id="GO:0006979">
    <property type="term" value="P:response to oxidative stress"/>
    <property type="evidence" value="ECO:0007669"/>
    <property type="project" value="InterPro"/>
</dbReference>
<keyword evidence="4 5" id="KW-0560">Oxidoreductase</keyword>
<reference evidence="7" key="1">
    <citation type="submission" date="2013-12" db="EMBL/GenBank/DDBJ databases">
        <authorList>
            <person name="Genoscope - CEA"/>
        </authorList>
    </citation>
    <scope>NUCLEOTIDE SEQUENCE</scope>
    <source>
        <strain evidence="7">CBS 1993</strain>
    </source>
</reference>
<dbReference type="GeneID" id="34523265"/>
<protein>
    <recommendedName>
        <fullName evidence="5">Peptide-methionine (R)-S-oxide reductase</fullName>
        <ecNumber evidence="5">1.8.4.12</ecNumber>
    </recommendedName>
</protein>
<dbReference type="Pfam" id="PF01641">
    <property type="entry name" value="SelR"/>
    <property type="match status" value="1"/>
</dbReference>
<dbReference type="STRING" id="1382522.W6MY25"/>
<dbReference type="EMBL" id="HG793131">
    <property type="protein sequence ID" value="CDK29895.1"/>
    <property type="molecule type" value="Genomic_DNA"/>
</dbReference>
<comment type="cofactor">
    <cofactor evidence="5">
        <name>Zn(2+)</name>
        <dbReference type="ChEBI" id="CHEBI:29105"/>
    </cofactor>
    <text evidence="5">Binds 1 zinc ion per subunit.</text>
</comment>
<dbReference type="RefSeq" id="XP_022461877.1">
    <property type="nucleotide sequence ID" value="XM_022603596.1"/>
</dbReference>
<evidence type="ECO:0000256" key="2">
    <source>
        <dbReference type="ARBA" id="ARBA00022723"/>
    </source>
</evidence>
<dbReference type="SUPFAM" id="SSF51316">
    <property type="entry name" value="Mss4-like"/>
    <property type="match status" value="1"/>
</dbReference>
<evidence type="ECO:0000313" key="8">
    <source>
        <dbReference type="Proteomes" id="UP000019384"/>
    </source>
</evidence>
<dbReference type="NCBIfam" id="TIGR00357">
    <property type="entry name" value="peptide-methionine (R)-S-oxide reductase MsrB"/>
    <property type="match status" value="1"/>
</dbReference>
<evidence type="ECO:0000256" key="5">
    <source>
        <dbReference type="RuleBase" id="RU365044"/>
    </source>
</evidence>
<dbReference type="PANTHER" id="PTHR46081:SF8">
    <property type="entry name" value="PEPTIDE METHIONINE SULFOXIDE REDUCTASE 2"/>
    <property type="match status" value="1"/>
</dbReference>
<comment type="similarity">
    <text evidence="1 5">Belongs to the MsrB Met sulfoxide reductase family.</text>
</comment>
<dbReference type="GO" id="GO:0046872">
    <property type="term" value="F:metal ion binding"/>
    <property type="evidence" value="ECO:0007669"/>
    <property type="project" value="UniProtKB-KW"/>
</dbReference>
<keyword evidence="3 5" id="KW-0862">Zinc</keyword>
<dbReference type="InterPro" id="IPR011057">
    <property type="entry name" value="Mss4-like_sf"/>
</dbReference>
<sequence length="162" mass="18114">MLSKCTTRFTPRFIRSALFSTYPHIMSDYPVTKPDSEWRATLTPMQYKVLRNAATEPPNFDPEFDKKGLSPGVYKCVGCGNPLYKSSTKFNSHCGWPAFYQALPGSVTTKTDTSHGMERTEMNCSKCGGHLGHVFKGEGYATPTDERHCVNGVILKFEPDTM</sequence>
<feature type="domain" description="MsrB" evidence="6">
    <location>
        <begin position="35"/>
        <end position="160"/>
    </location>
</feature>
<evidence type="ECO:0000256" key="1">
    <source>
        <dbReference type="ARBA" id="ARBA00007174"/>
    </source>
</evidence>